<proteinExistence type="predicted"/>
<evidence type="ECO:0000313" key="1">
    <source>
        <dbReference type="EMBL" id="OQK16640.1"/>
    </source>
</evidence>
<dbReference type="OrthoDB" id="9776898at2"/>
<gene>
    <name evidence="1" type="ORF">AU255_01675</name>
</gene>
<dbReference type="PANTHER" id="PTHR47017:SF1">
    <property type="entry name" value="ACYL-COA"/>
    <property type="match status" value="1"/>
</dbReference>
<evidence type="ECO:0008006" key="3">
    <source>
        <dbReference type="Google" id="ProtNLM"/>
    </source>
</evidence>
<dbReference type="Proteomes" id="UP000191980">
    <property type="component" value="Unassembled WGS sequence"/>
</dbReference>
<dbReference type="SUPFAM" id="SSF55729">
    <property type="entry name" value="Acyl-CoA N-acyltransferases (Nat)"/>
    <property type="match status" value="1"/>
</dbReference>
<comment type="caution">
    <text evidence="1">The sequence shown here is derived from an EMBL/GenBank/DDBJ whole genome shotgun (WGS) entry which is preliminary data.</text>
</comment>
<reference evidence="1 2" key="1">
    <citation type="submission" date="2015-12" db="EMBL/GenBank/DDBJ databases">
        <authorList>
            <person name="Shamseldin A."/>
            <person name="Moawad H."/>
            <person name="Abd El-Rahim W.M."/>
            <person name="Sadowsky M.J."/>
        </authorList>
    </citation>
    <scope>NUCLEOTIDE SEQUENCE [LARGE SCALE GENOMIC DNA]</scope>
    <source>
        <strain evidence="1 2">WF1</strain>
    </source>
</reference>
<organism evidence="1 2">
    <name type="scientific">Methyloprofundus sedimenti</name>
    <dbReference type="NCBI Taxonomy" id="1420851"/>
    <lineage>
        <taxon>Bacteria</taxon>
        <taxon>Pseudomonadati</taxon>
        <taxon>Pseudomonadota</taxon>
        <taxon>Gammaproteobacteria</taxon>
        <taxon>Methylococcales</taxon>
        <taxon>Methylococcaceae</taxon>
        <taxon>Methyloprofundus</taxon>
    </lineage>
</organism>
<evidence type="ECO:0000313" key="2">
    <source>
        <dbReference type="Proteomes" id="UP000191980"/>
    </source>
</evidence>
<protein>
    <recommendedName>
        <fullName evidence="3">Acyltransferase superfamily protein</fullName>
    </recommendedName>
</protein>
<dbReference type="PANTHER" id="PTHR47017">
    <property type="entry name" value="ACYL-COA"/>
    <property type="match status" value="1"/>
</dbReference>
<keyword evidence="2" id="KW-1185">Reference proteome</keyword>
<sequence length="377" mass="44339">MVIKQINSMSDVNADCWNKLVQNNDPFVRHEFLLALEQSQSISDEKGWQSRHLLVFEQQELIAAMPLYLKHHSRGEYVFDQQWADAYYQSGMEYYPKWLNAIPFTPCQGQRILVKTGVDVAVVMQLCIDTIKLYSAQHNISSLHCLFPDAAQIKELPIDMLTRVGVQFQWFNKNYRDFDDYLQSFTSRQRKNINKERLKVTKQGITLQRFSGIEVTEQQWQVFFQFYEMTYLKRGQSAYLNIDFFKQLAQSMPEQILLVLANNGQVYVGAALSFIGSDTLYGRYWGCYEEYHSLHFEACYYQGLEYCIESNKQRFDSGAQGEHKISRGFEPVNTYSAHWILNPEFKKLIADFLQREQEIIQQYKQACLKQLPFKVHV</sequence>
<dbReference type="STRING" id="1420851.AU255_01675"/>
<name>A0A1V8M4Z7_9GAMM</name>
<dbReference type="AlphaFoldDB" id="A0A1V8M4Z7"/>
<dbReference type="InterPro" id="IPR016181">
    <property type="entry name" value="Acyl_CoA_acyltransferase"/>
</dbReference>
<dbReference type="InterPro" id="IPR007434">
    <property type="entry name" value="FemAB-like"/>
</dbReference>
<dbReference type="Pfam" id="PF04339">
    <property type="entry name" value="FemAB_like"/>
    <property type="match status" value="1"/>
</dbReference>
<dbReference type="EMBL" id="LPUF01000001">
    <property type="protein sequence ID" value="OQK16640.1"/>
    <property type="molecule type" value="Genomic_DNA"/>
</dbReference>
<accession>A0A1V8M4Z7</accession>
<dbReference type="Gene3D" id="3.40.630.30">
    <property type="match status" value="1"/>
</dbReference>